<proteinExistence type="predicted"/>
<reference evidence="2 3" key="1">
    <citation type="submission" date="2013-02" db="EMBL/GenBank/DDBJ databases">
        <authorList>
            <person name="Lukaszewicz M."/>
            <person name="Biegalska A."/>
            <person name="Krasowska A."/>
        </authorList>
    </citation>
    <scope>NUCLEOTIDE SEQUENCE [LARGE SCALE GENOMIC DNA]</scope>
</reference>
<name>R4JGM0_9CAUD</name>
<accession>R4JGM0</accession>
<dbReference type="Proteomes" id="UP000258501">
    <property type="component" value="Segment"/>
</dbReference>
<evidence type="ECO:0000313" key="2">
    <source>
        <dbReference type="EMBL" id="AGK86916.1"/>
    </source>
</evidence>
<keyword evidence="3" id="KW-1185">Reference proteome</keyword>
<gene>
    <name evidence="2" type="ORF">SIOphi_00540</name>
</gene>
<feature type="coiled-coil region" evidence="1">
    <location>
        <begin position="216"/>
        <end position="243"/>
    </location>
</feature>
<sequence>MENKVMRDKMDLQMNTVNLDRLIGVKQIKFTVKKDITVKTAEMGTTVYTLYKGDLNIAVLASNGNYYSKDSKGRMVDVGYLDKDGIPFLYPEFELVDVLSRIKIIKRDYEEALQLSDSDLEYLVKKVNYLKSFSATFPDSDFTDVLQWVQMVMSNYTDEIVNLLQAKERQYGILVDDLHLANKKLAICLESLAKIGNHSHKDDGYPGNVFEFARDTLREVDNLEDIEELVEELEENEELDSDA</sequence>
<keyword evidence="1" id="KW-0175">Coiled coil</keyword>
<evidence type="ECO:0000313" key="3">
    <source>
        <dbReference type="Proteomes" id="UP000258501"/>
    </source>
</evidence>
<organism evidence="2 3">
    <name type="scientific">Bacillus phage SIOphi</name>
    <dbReference type="NCBI Taxonomy" id="1285382"/>
    <lineage>
        <taxon>Viruses</taxon>
        <taxon>Duplodnaviria</taxon>
        <taxon>Heunggongvirae</taxon>
        <taxon>Uroviricota</taxon>
        <taxon>Caudoviricetes</taxon>
        <taxon>Herelleviridae</taxon>
        <taxon>Bastillevirinae</taxon>
        <taxon>Siophivirus</taxon>
        <taxon>Siophivirus SIOphi</taxon>
    </lineage>
</organism>
<evidence type="ECO:0000256" key="1">
    <source>
        <dbReference type="SAM" id="Coils"/>
    </source>
</evidence>
<dbReference type="EMBL" id="KC699836">
    <property type="protein sequence ID" value="AGK86916.1"/>
    <property type="molecule type" value="Genomic_DNA"/>
</dbReference>
<protein>
    <submittedName>
        <fullName evidence="2">Uncharacterized protein</fullName>
    </submittedName>
</protein>